<dbReference type="PROSITE" id="PS50850">
    <property type="entry name" value="MFS"/>
    <property type="match status" value="1"/>
</dbReference>
<feature type="transmembrane region" description="Helical" evidence="4">
    <location>
        <begin position="298"/>
        <end position="318"/>
    </location>
</feature>
<name>A0A4R3M5G2_9HYPH</name>
<dbReference type="InterPro" id="IPR011701">
    <property type="entry name" value="MFS"/>
</dbReference>
<organism evidence="6 7">
    <name type="scientific">Aquabacter spiritensis</name>
    <dbReference type="NCBI Taxonomy" id="933073"/>
    <lineage>
        <taxon>Bacteria</taxon>
        <taxon>Pseudomonadati</taxon>
        <taxon>Pseudomonadota</taxon>
        <taxon>Alphaproteobacteria</taxon>
        <taxon>Hyphomicrobiales</taxon>
        <taxon>Xanthobacteraceae</taxon>
        <taxon>Aquabacter</taxon>
    </lineage>
</organism>
<dbReference type="SUPFAM" id="SSF103473">
    <property type="entry name" value="MFS general substrate transporter"/>
    <property type="match status" value="1"/>
</dbReference>
<evidence type="ECO:0000256" key="4">
    <source>
        <dbReference type="SAM" id="Phobius"/>
    </source>
</evidence>
<keyword evidence="2 4" id="KW-1133">Transmembrane helix</keyword>
<feature type="transmembrane region" description="Helical" evidence="4">
    <location>
        <begin position="36"/>
        <end position="59"/>
    </location>
</feature>
<feature type="transmembrane region" description="Helical" evidence="4">
    <location>
        <begin position="271"/>
        <end position="292"/>
    </location>
</feature>
<dbReference type="OrthoDB" id="9815356at2"/>
<feature type="transmembrane region" description="Helical" evidence="4">
    <location>
        <begin position="95"/>
        <end position="116"/>
    </location>
</feature>
<dbReference type="PANTHER" id="PTHR42910:SF1">
    <property type="entry name" value="MAJOR FACILITATOR SUPERFAMILY (MFS) PROFILE DOMAIN-CONTAINING PROTEIN"/>
    <property type="match status" value="1"/>
</dbReference>
<dbReference type="InterPro" id="IPR020846">
    <property type="entry name" value="MFS_dom"/>
</dbReference>
<dbReference type="Proteomes" id="UP000294664">
    <property type="component" value="Unassembled WGS sequence"/>
</dbReference>
<protein>
    <submittedName>
        <fullName evidence="6">Putative MFS family arabinose efflux permease</fullName>
    </submittedName>
</protein>
<feature type="transmembrane region" description="Helical" evidence="4">
    <location>
        <begin position="210"/>
        <end position="231"/>
    </location>
</feature>
<dbReference type="Gene3D" id="1.20.1250.20">
    <property type="entry name" value="MFS general substrate transporter like domains"/>
    <property type="match status" value="1"/>
</dbReference>
<dbReference type="GO" id="GO:0022857">
    <property type="term" value="F:transmembrane transporter activity"/>
    <property type="evidence" value="ECO:0007669"/>
    <property type="project" value="InterPro"/>
</dbReference>
<dbReference type="PANTHER" id="PTHR42910">
    <property type="entry name" value="TRANSPORTER SCO4007-RELATED"/>
    <property type="match status" value="1"/>
</dbReference>
<accession>A0A4R3M5G2</accession>
<dbReference type="CDD" id="cd17324">
    <property type="entry name" value="MFS_NepI_like"/>
    <property type="match status" value="1"/>
</dbReference>
<keyword evidence="7" id="KW-1185">Reference proteome</keyword>
<feature type="transmembrane region" description="Helical" evidence="4">
    <location>
        <begin position="153"/>
        <end position="175"/>
    </location>
</feature>
<gene>
    <name evidence="6" type="ORF">EDC64_102166</name>
</gene>
<feature type="transmembrane region" description="Helical" evidence="4">
    <location>
        <begin position="243"/>
        <end position="264"/>
    </location>
</feature>
<dbReference type="InterPro" id="IPR036259">
    <property type="entry name" value="MFS_trans_sf"/>
</dbReference>
<feature type="transmembrane region" description="Helical" evidence="4">
    <location>
        <begin position="71"/>
        <end position="89"/>
    </location>
</feature>
<comment type="caution">
    <text evidence="6">The sequence shown here is derived from an EMBL/GenBank/DDBJ whole genome shotgun (WGS) entry which is preliminary data.</text>
</comment>
<reference evidence="6 7" key="1">
    <citation type="submission" date="2019-03" db="EMBL/GenBank/DDBJ databases">
        <title>Genomic Encyclopedia of Type Strains, Phase IV (KMG-IV): sequencing the most valuable type-strain genomes for metagenomic binning, comparative biology and taxonomic classification.</title>
        <authorList>
            <person name="Goeker M."/>
        </authorList>
    </citation>
    <scope>NUCLEOTIDE SEQUENCE [LARGE SCALE GENOMIC DNA]</scope>
    <source>
        <strain evidence="6 7">DSM 9035</strain>
    </source>
</reference>
<dbReference type="Pfam" id="PF07690">
    <property type="entry name" value="MFS_1"/>
    <property type="match status" value="1"/>
</dbReference>
<evidence type="ECO:0000256" key="1">
    <source>
        <dbReference type="ARBA" id="ARBA00022692"/>
    </source>
</evidence>
<evidence type="ECO:0000256" key="3">
    <source>
        <dbReference type="ARBA" id="ARBA00023136"/>
    </source>
</evidence>
<keyword evidence="3 4" id="KW-0472">Membrane</keyword>
<feature type="transmembrane region" description="Helical" evidence="4">
    <location>
        <begin position="128"/>
        <end position="147"/>
    </location>
</feature>
<evidence type="ECO:0000259" key="5">
    <source>
        <dbReference type="PROSITE" id="PS50850"/>
    </source>
</evidence>
<feature type="transmembrane region" description="Helical" evidence="4">
    <location>
        <begin position="364"/>
        <end position="382"/>
    </location>
</feature>
<feature type="domain" description="Major facilitator superfamily (MFS) profile" evidence="5">
    <location>
        <begin position="5"/>
        <end position="391"/>
    </location>
</feature>
<dbReference type="AlphaFoldDB" id="A0A4R3M5G2"/>
<evidence type="ECO:0000313" key="7">
    <source>
        <dbReference type="Proteomes" id="UP000294664"/>
    </source>
</evidence>
<evidence type="ECO:0000256" key="2">
    <source>
        <dbReference type="ARBA" id="ARBA00022989"/>
    </source>
</evidence>
<evidence type="ECO:0000313" key="6">
    <source>
        <dbReference type="EMBL" id="TCT06687.1"/>
    </source>
</evidence>
<feature type="transmembrane region" description="Helical" evidence="4">
    <location>
        <begin position="338"/>
        <end position="358"/>
    </location>
</feature>
<proteinExistence type="predicted"/>
<dbReference type="EMBL" id="SMAI01000002">
    <property type="protein sequence ID" value="TCT06687.1"/>
    <property type="molecule type" value="Genomic_DNA"/>
</dbReference>
<keyword evidence="1 4" id="KW-0812">Transmembrane</keyword>
<sequence>MGPGLTLLLAFAGGVAVANLYYAQPLLGPISVDLGISPAAAGLAMTVVQVGYGLGMMLVVPLGDRFENRRLIVTALLVVALALIGAGLAQNAAMFLAAALVLGISASVAQVIVPFAAHLAPPEARGGVVGKVLSGLLLGMMLARPISSLVADVLGWRAIFLMSAGLVALVAAAIARQVPKRHPGAGFRYRTLLRSMRDLLRAHPVLRRRAGVQFFLFGAFTLFWTVIPLLLASPAYGMSQTGIAIFALIGVTGAAAAPWVGWAADRGWGRIGALAALAASAVAFLLCVPGGAGGPVALGALVVAGILLDCGVASSLVLSQRTVLALGSDSRSRLNGLFFTIFYSGGAVGSAVGAWAFVIGGWELACGIGLAMTIAAAGIHAADRRAASRGH</sequence>
<dbReference type="RefSeq" id="WP_132030169.1">
    <property type="nucleotide sequence ID" value="NZ_SMAI01000002.1"/>
</dbReference>